<keyword evidence="3" id="KW-0732">Signal</keyword>
<evidence type="ECO:0000256" key="3">
    <source>
        <dbReference type="SAM" id="SignalP"/>
    </source>
</evidence>
<dbReference type="Proteomes" id="UP000799118">
    <property type="component" value="Unassembled WGS sequence"/>
</dbReference>
<feature type="chain" id="PRO_5025419085" description="Mid2 domain-containing protein" evidence="3">
    <location>
        <begin position="18"/>
        <end position="389"/>
    </location>
</feature>
<protein>
    <recommendedName>
        <fullName evidence="6">Mid2 domain-containing protein</fullName>
    </recommendedName>
</protein>
<sequence length="389" mass="39626">MRSSHLVFLSLGTVVAGFSFTGLPSTATVNIATSGTLIRDSSDPTAFSLLLRLVTQNGGSTIQTFSSEEETSIPFTFTPTESGSFIIEVISNLTPISDTTEPDQIFASSSEFTVSEPDNQASPPSITSSSSKNAGTSSSSQNVNTVTSSSSSTAVQTTTTANNNNGQGESTSTSTSTTSLQTSSTHSTSAAVAGAASSTNAASVTTNAFASQSTGTSAKGALGSASGSPTATSSSGTPSDSSDTSGSGSSNGSPPVSKSTITSPPGSTGTLAPNSAASKSTNTGMIVGIILGVLAFVAVSMALLLAFIRRRRRQRTNTFKRQLMTRQTRSSPLVFNMVSPPPSTTAESGDGFCEYNPDSDNGHILETGTVAQSDMSYRQSAYSNSRIQK</sequence>
<keyword evidence="2" id="KW-1133">Transmembrane helix</keyword>
<feature type="compositionally biased region" description="Low complexity" evidence="1">
    <location>
        <begin position="122"/>
        <end position="186"/>
    </location>
</feature>
<keyword evidence="2" id="KW-0812">Transmembrane</keyword>
<keyword evidence="2" id="KW-0472">Membrane</keyword>
<feature type="signal peptide" evidence="3">
    <location>
        <begin position="1"/>
        <end position="17"/>
    </location>
</feature>
<feature type="region of interest" description="Disordered" evidence="1">
    <location>
        <begin position="214"/>
        <end position="278"/>
    </location>
</feature>
<gene>
    <name evidence="4" type="ORF">BT96DRAFT_1004858</name>
</gene>
<feature type="compositionally biased region" description="Polar residues" evidence="1">
    <location>
        <begin position="111"/>
        <end position="121"/>
    </location>
</feature>
<keyword evidence="5" id="KW-1185">Reference proteome</keyword>
<evidence type="ECO:0000313" key="5">
    <source>
        <dbReference type="Proteomes" id="UP000799118"/>
    </source>
</evidence>
<evidence type="ECO:0000256" key="2">
    <source>
        <dbReference type="SAM" id="Phobius"/>
    </source>
</evidence>
<dbReference type="AlphaFoldDB" id="A0A6A4GQ22"/>
<feature type="region of interest" description="Disordered" evidence="1">
    <location>
        <begin position="341"/>
        <end position="365"/>
    </location>
</feature>
<evidence type="ECO:0000256" key="1">
    <source>
        <dbReference type="SAM" id="MobiDB-lite"/>
    </source>
</evidence>
<organism evidence="4 5">
    <name type="scientific">Gymnopus androsaceus JB14</name>
    <dbReference type="NCBI Taxonomy" id="1447944"/>
    <lineage>
        <taxon>Eukaryota</taxon>
        <taxon>Fungi</taxon>
        <taxon>Dikarya</taxon>
        <taxon>Basidiomycota</taxon>
        <taxon>Agaricomycotina</taxon>
        <taxon>Agaricomycetes</taxon>
        <taxon>Agaricomycetidae</taxon>
        <taxon>Agaricales</taxon>
        <taxon>Marasmiineae</taxon>
        <taxon>Omphalotaceae</taxon>
        <taxon>Gymnopus</taxon>
    </lineage>
</organism>
<proteinExistence type="predicted"/>
<evidence type="ECO:0000313" key="4">
    <source>
        <dbReference type="EMBL" id="KAE9387718.1"/>
    </source>
</evidence>
<reference evidence="4" key="1">
    <citation type="journal article" date="2019" name="Environ. Microbiol.">
        <title>Fungal ecological strategies reflected in gene transcription - a case study of two litter decomposers.</title>
        <authorList>
            <person name="Barbi F."/>
            <person name="Kohler A."/>
            <person name="Barry K."/>
            <person name="Baskaran P."/>
            <person name="Daum C."/>
            <person name="Fauchery L."/>
            <person name="Ihrmark K."/>
            <person name="Kuo A."/>
            <person name="LaButti K."/>
            <person name="Lipzen A."/>
            <person name="Morin E."/>
            <person name="Grigoriev I.V."/>
            <person name="Henrissat B."/>
            <person name="Lindahl B."/>
            <person name="Martin F."/>
        </authorList>
    </citation>
    <scope>NUCLEOTIDE SEQUENCE</scope>
    <source>
        <strain evidence="4">JB14</strain>
    </source>
</reference>
<dbReference type="OrthoDB" id="3017543at2759"/>
<name>A0A6A4GQ22_9AGAR</name>
<evidence type="ECO:0008006" key="6">
    <source>
        <dbReference type="Google" id="ProtNLM"/>
    </source>
</evidence>
<feature type="region of interest" description="Disordered" evidence="1">
    <location>
        <begin position="111"/>
        <end position="186"/>
    </location>
</feature>
<feature type="transmembrane region" description="Helical" evidence="2">
    <location>
        <begin position="285"/>
        <end position="308"/>
    </location>
</feature>
<feature type="compositionally biased region" description="Low complexity" evidence="1">
    <location>
        <begin position="214"/>
        <end position="270"/>
    </location>
</feature>
<accession>A0A6A4GQ22</accession>
<dbReference type="EMBL" id="ML769784">
    <property type="protein sequence ID" value="KAE9387718.1"/>
    <property type="molecule type" value="Genomic_DNA"/>
</dbReference>